<evidence type="ECO:0000256" key="3">
    <source>
        <dbReference type="ARBA" id="ARBA00022741"/>
    </source>
</evidence>
<accession>A0A1Y2D189</accession>
<dbReference type="Pfam" id="PF00069">
    <property type="entry name" value="Pkinase"/>
    <property type="match status" value="1"/>
</dbReference>
<reference evidence="7 8" key="1">
    <citation type="submission" date="2016-07" db="EMBL/GenBank/DDBJ databases">
        <title>Pervasive Adenine N6-methylation of Active Genes in Fungi.</title>
        <authorList>
            <consortium name="DOE Joint Genome Institute"/>
            <person name="Mondo S.J."/>
            <person name="Dannebaum R.O."/>
            <person name="Kuo R.C."/>
            <person name="Labutti K."/>
            <person name="Haridas S."/>
            <person name="Kuo A."/>
            <person name="Salamov A."/>
            <person name="Ahrendt S.R."/>
            <person name="Lipzen A."/>
            <person name="Sullivan W."/>
            <person name="Andreopoulos W.B."/>
            <person name="Clum A."/>
            <person name="Lindquist E."/>
            <person name="Daum C."/>
            <person name="Ramamoorthy G.K."/>
            <person name="Gryganskyi A."/>
            <person name="Culley D."/>
            <person name="Magnuson J.K."/>
            <person name="James T.Y."/>
            <person name="O'Malley M.A."/>
            <person name="Stajich J.E."/>
            <person name="Spatafora J.W."/>
            <person name="Visel A."/>
            <person name="Grigoriev I.V."/>
        </authorList>
    </citation>
    <scope>NUCLEOTIDE SEQUENCE [LARGE SCALE GENOMIC DNA]</scope>
    <source>
        <strain evidence="7 8">JEL800</strain>
    </source>
</reference>
<dbReference type="GO" id="GO:0000045">
    <property type="term" value="P:autophagosome assembly"/>
    <property type="evidence" value="ECO:0007669"/>
    <property type="project" value="TreeGrafter"/>
</dbReference>
<keyword evidence="3" id="KW-0547">Nucleotide-binding</keyword>
<dbReference type="Gene3D" id="1.10.510.10">
    <property type="entry name" value="Transferase(Phosphotransferase) domain 1"/>
    <property type="match status" value="1"/>
</dbReference>
<evidence type="ECO:0000256" key="5">
    <source>
        <dbReference type="ARBA" id="ARBA00022840"/>
    </source>
</evidence>
<evidence type="ECO:0000313" key="7">
    <source>
        <dbReference type="EMBL" id="ORY53048.1"/>
    </source>
</evidence>
<dbReference type="GO" id="GO:0010506">
    <property type="term" value="P:regulation of autophagy"/>
    <property type="evidence" value="ECO:0007669"/>
    <property type="project" value="InterPro"/>
</dbReference>
<dbReference type="PIRSF" id="PIRSF000654">
    <property type="entry name" value="Integrin-linked_kinase"/>
    <property type="match status" value="1"/>
</dbReference>
<protein>
    <recommendedName>
        <fullName evidence="1">non-specific serine/threonine protein kinase</fullName>
        <ecNumber evidence="1">2.7.11.1</ecNumber>
    </recommendedName>
</protein>
<dbReference type="EC" id="2.7.11.1" evidence="1"/>
<dbReference type="InterPro" id="IPR045269">
    <property type="entry name" value="Atg1-like"/>
</dbReference>
<dbReference type="InterPro" id="IPR008271">
    <property type="entry name" value="Ser/Thr_kinase_AS"/>
</dbReference>
<dbReference type="SUPFAM" id="SSF56112">
    <property type="entry name" value="Protein kinase-like (PK-like)"/>
    <property type="match status" value="1"/>
</dbReference>
<evidence type="ECO:0000259" key="6">
    <source>
        <dbReference type="PROSITE" id="PS50011"/>
    </source>
</evidence>
<dbReference type="GO" id="GO:0005524">
    <property type="term" value="F:ATP binding"/>
    <property type="evidence" value="ECO:0007669"/>
    <property type="project" value="UniProtKB-KW"/>
</dbReference>
<dbReference type="GO" id="GO:0000407">
    <property type="term" value="C:phagophore assembly site"/>
    <property type="evidence" value="ECO:0007669"/>
    <property type="project" value="TreeGrafter"/>
</dbReference>
<comment type="caution">
    <text evidence="7">The sequence shown here is derived from an EMBL/GenBank/DDBJ whole genome shotgun (WGS) entry which is preliminary data.</text>
</comment>
<dbReference type="InterPro" id="IPR011009">
    <property type="entry name" value="Kinase-like_dom_sf"/>
</dbReference>
<keyword evidence="8" id="KW-1185">Reference proteome</keyword>
<evidence type="ECO:0000256" key="1">
    <source>
        <dbReference type="ARBA" id="ARBA00012513"/>
    </source>
</evidence>
<name>A0A1Y2D189_9FUNG</name>
<dbReference type="GO" id="GO:0016020">
    <property type="term" value="C:membrane"/>
    <property type="evidence" value="ECO:0007669"/>
    <property type="project" value="TreeGrafter"/>
</dbReference>
<dbReference type="AlphaFoldDB" id="A0A1Y2D189"/>
<dbReference type="PROSITE" id="PS00108">
    <property type="entry name" value="PROTEIN_KINASE_ST"/>
    <property type="match status" value="1"/>
</dbReference>
<feature type="non-terminal residue" evidence="7">
    <location>
        <position position="227"/>
    </location>
</feature>
<organism evidence="7 8">
    <name type="scientific">Rhizoclosmatium globosum</name>
    <dbReference type="NCBI Taxonomy" id="329046"/>
    <lineage>
        <taxon>Eukaryota</taxon>
        <taxon>Fungi</taxon>
        <taxon>Fungi incertae sedis</taxon>
        <taxon>Chytridiomycota</taxon>
        <taxon>Chytridiomycota incertae sedis</taxon>
        <taxon>Chytridiomycetes</taxon>
        <taxon>Chytridiales</taxon>
        <taxon>Chytriomycetaceae</taxon>
        <taxon>Rhizoclosmatium</taxon>
    </lineage>
</organism>
<dbReference type="GO" id="GO:0005776">
    <property type="term" value="C:autophagosome"/>
    <property type="evidence" value="ECO:0007669"/>
    <property type="project" value="TreeGrafter"/>
</dbReference>
<keyword evidence="5" id="KW-0067">ATP-binding</keyword>
<keyword evidence="2" id="KW-0808">Transferase</keyword>
<dbReference type="PRINTS" id="PR00109">
    <property type="entry name" value="TYRKINASE"/>
</dbReference>
<evidence type="ECO:0000256" key="2">
    <source>
        <dbReference type="ARBA" id="ARBA00022679"/>
    </source>
</evidence>
<dbReference type="PROSITE" id="PS50011">
    <property type="entry name" value="PROTEIN_KINASE_DOM"/>
    <property type="match status" value="1"/>
</dbReference>
<feature type="non-terminal residue" evidence="7">
    <location>
        <position position="1"/>
    </location>
</feature>
<dbReference type="SMART" id="SM00220">
    <property type="entry name" value="S_TKc"/>
    <property type="match status" value="1"/>
</dbReference>
<dbReference type="GO" id="GO:0005829">
    <property type="term" value="C:cytosol"/>
    <property type="evidence" value="ECO:0007669"/>
    <property type="project" value="TreeGrafter"/>
</dbReference>
<dbReference type="PANTHER" id="PTHR24348">
    <property type="entry name" value="SERINE/THREONINE-PROTEIN KINASE UNC-51-RELATED"/>
    <property type="match status" value="1"/>
</dbReference>
<proteinExistence type="predicted"/>
<dbReference type="InterPro" id="IPR000719">
    <property type="entry name" value="Prot_kinase_dom"/>
</dbReference>
<dbReference type="OrthoDB" id="346907at2759"/>
<dbReference type="PANTHER" id="PTHR24348:SF22">
    <property type="entry name" value="NON-SPECIFIC SERINE_THREONINE PROTEIN KINASE"/>
    <property type="match status" value="1"/>
</dbReference>
<feature type="domain" description="Protein kinase" evidence="6">
    <location>
        <begin position="1"/>
        <end position="227"/>
    </location>
</feature>
<evidence type="ECO:0000313" key="8">
    <source>
        <dbReference type="Proteomes" id="UP000193642"/>
    </source>
</evidence>
<dbReference type="STRING" id="329046.A0A1Y2D189"/>
<gene>
    <name evidence="7" type="ORF">BCR33DRAFT_630529</name>
</gene>
<evidence type="ECO:0000256" key="4">
    <source>
        <dbReference type="ARBA" id="ARBA00022777"/>
    </source>
</evidence>
<dbReference type="GO" id="GO:0004674">
    <property type="term" value="F:protein serine/threonine kinase activity"/>
    <property type="evidence" value="ECO:0007669"/>
    <property type="project" value="UniProtKB-EC"/>
</dbReference>
<keyword evidence="4 7" id="KW-0418">Kinase</keyword>
<sequence length="227" mass="25309">GSLVAVKSVSLKRLADPKFQDRFIAEATILKNLSHPNIVSFLDITWNRNVVSLVLEFCDMGTLKAFLAKWPGGRLKEVEGRFFFRQLANGMQYIRSQGLVHRDLKTENLLLMGDPSFKTLPVLKIADFGLSREDSESFSEKIGTLQYMAPEVLINHEYDARCDLWSMGIVYYEILVGTPPYITSKTADELISNICASSPTSLSLPQEISGTVSASANKLVSELLTRN</sequence>
<dbReference type="EMBL" id="MCGO01000002">
    <property type="protein sequence ID" value="ORY53048.1"/>
    <property type="molecule type" value="Genomic_DNA"/>
</dbReference>
<dbReference type="InterPro" id="IPR001245">
    <property type="entry name" value="Ser-Thr/Tyr_kinase_cat_dom"/>
</dbReference>
<dbReference type="Proteomes" id="UP000193642">
    <property type="component" value="Unassembled WGS sequence"/>
</dbReference>